<sequence length="420" mass="47794">MLPSSQLCATTSGSLAAASPLIHRRGDPLDIPLIDNHLAVQLLFPRIITSIRWVLPKLYLDWTTLNNSRNRLVMDNPTGNGWSHDLNGVKNPELWKRIVEIILHASLLLGSSRFVQGRGKDGCYRSKFWIRTPAMKNLGLFLSPTRMSTINFNQSMQRAGKTERNWRLVAIRSRIFMYFKLVMLIAVTVVGPRLHEEVKDMRQQQLRDRERRQRSRDMQLVPRNDVDSNQQQQSHFFQSMRERERATIDRRAKDRKSRLQALVIDAILGTAEMFIPPLRLINYLSYLWGLSSTPDLGMRLIGLDYAPCADSSLSSSFTDFGGNFHRHANFHYGNRRLLVEEALRTASAVIPPRGNETTAFATSARRPHNQNDGTDVSAQNNASGAVHRNSVRTGSWLRKRALSALGVIEEKIRKTQNTSA</sequence>
<evidence type="ECO:0008006" key="4">
    <source>
        <dbReference type="Google" id="ProtNLM"/>
    </source>
</evidence>
<reference evidence="2 3" key="1">
    <citation type="journal article" date="2020" name="G3 (Bethesda)">
        <title>Improved Reference Genome for Cyclotella cryptica CCMP332, a Model for Cell Wall Morphogenesis, Salinity Adaptation, and Lipid Production in Diatoms (Bacillariophyta).</title>
        <authorList>
            <person name="Roberts W.R."/>
            <person name="Downey K.M."/>
            <person name="Ruck E.C."/>
            <person name="Traller J.C."/>
            <person name="Alverson A.J."/>
        </authorList>
    </citation>
    <scope>NUCLEOTIDE SEQUENCE [LARGE SCALE GENOMIC DNA]</scope>
    <source>
        <strain evidence="2 3">CCMP332</strain>
    </source>
</reference>
<evidence type="ECO:0000256" key="1">
    <source>
        <dbReference type="SAM" id="MobiDB-lite"/>
    </source>
</evidence>
<dbReference type="AlphaFoldDB" id="A0ABD3NZM9"/>
<feature type="region of interest" description="Disordered" evidence="1">
    <location>
        <begin position="358"/>
        <end position="389"/>
    </location>
</feature>
<organism evidence="2 3">
    <name type="scientific">Cyclotella cryptica</name>
    <dbReference type="NCBI Taxonomy" id="29204"/>
    <lineage>
        <taxon>Eukaryota</taxon>
        <taxon>Sar</taxon>
        <taxon>Stramenopiles</taxon>
        <taxon>Ochrophyta</taxon>
        <taxon>Bacillariophyta</taxon>
        <taxon>Coscinodiscophyceae</taxon>
        <taxon>Thalassiosirophycidae</taxon>
        <taxon>Stephanodiscales</taxon>
        <taxon>Stephanodiscaceae</taxon>
        <taxon>Cyclotella</taxon>
    </lineage>
</organism>
<dbReference type="Proteomes" id="UP001516023">
    <property type="component" value="Unassembled WGS sequence"/>
</dbReference>
<name>A0ABD3NZM9_9STRA</name>
<feature type="region of interest" description="Disordered" evidence="1">
    <location>
        <begin position="201"/>
        <end position="242"/>
    </location>
</feature>
<accession>A0ABD3NZM9</accession>
<feature type="compositionally biased region" description="Low complexity" evidence="1">
    <location>
        <begin position="230"/>
        <end position="239"/>
    </location>
</feature>
<evidence type="ECO:0000313" key="2">
    <source>
        <dbReference type="EMBL" id="KAL3781016.1"/>
    </source>
</evidence>
<dbReference type="EMBL" id="JABMIG020000331">
    <property type="protein sequence ID" value="KAL3781016.1"/>
    <property type="molecule type" value="Genomic_DNA"/>
</dbReference>
<comment type="caution">
    <text evidence="2">The sequence shown here is derived from an EMBL/GenBank/DDBJ whole genome shotgun (WGS) entry which is preliminary data.</text>
</comment>
<feature type="compositionally biased region" description="Basic and acidic residues" evidence="1">
    <location>
        <begin position="201"/>
        <end position="217"/>
    </location>
</feature>
<feature type="compositionally biased region" description="Polar residues" evidence="1">
    <location>
        <begin position="370"/>
        <end position="383"/>
    </location>
</feature>
<proteinExistence type="predicted"/>
<gene>
    <name evidence="2" type="ORF">HJC23_007912</name>
</gene>
<protein>
    <recommendedName>
        <fullName evidence="4">Peroxisomal membrane protein PEX16</fullName>
    </recommendedName>
</protein>
<keyword evidence="3" id="KW-1185">Reference proteome</keyword>
<evidence type="ECO:0000313" key="3">
    <source>
        <dbReference type="Proteomes" id="UP001516023"/>
    </source>
</evidence>